<comment type="caution">
    <text evidence="1">The sequence shown here is derived from an EMBL/GenBank/DDBJ whole genome shotgun (WGS) entry which is preliminary data.</text>
</comment>
<dbReference type="EMBL" id="CAJVPP010006891">
    <property type="protein sequence ID" value="CAG8682548.1"/>
    <property type="molecule type" value="Genomic_DNA"/>
</dbReference>
<protein>
    <submittedName>
        <fullName evidence="1">4260_t:CDS:1</fullName>
    </submittedName>
</protein>
<proteinExistence type="predicted"/>
<organism evidence="1 2">
    <name type="scientific">Funneliformis mosseae</name>
    <name type="common">Endomycorrhizal fungus</name>
    <name type="synonym">Glomus mosseae</name>
    <dbReference type="NCBI Taxonomy" id="27381"/>
    <lineage>
        <taxon>Eukaryota</taxon>
        <taxon>Fungi</taxon>
        <taxon>Fungi incertae sedis</taxon>
        <taxon>Mucoromycota</taxon>
        <taxon>Glomeromycotina</taxon>
        <taxon>Glomeromycetes</taxon>
        <taxon>Glomerales</taxon>
        <taxon>Glomeraceae</taxon>
        <taxon>Funneliformis</taxon>
    </lineage>
</organism>
<accession>A0A9N9EN37</accession>
<reference evidence="1" key="1">
    <citation type="submission" date="2021-06" db="EMBL/GenBank/DDBJ databases">
        <authorList>
            <person name="Kallberg Y."/>
            <person name="Tangrot J."/>
            <person name="Rosling A."/>
        </authorList>
    </citation>
    <scope>NUCLEOTIDE SEQUENCE</scope>
    <source>
        <strain evidence="1">87-6 pot B 2015</strain>
    </source>
</reference>
<evidence type="ECO:0000313" key="2">
    <source>
        <dbReference type="Proteomes" id="UP000789375"/>
    </source>
</evidence>
<dbReference type="AlphaFoldDB" id="A0A9N9EN37"/>
<feature type="non-terminal residue" evidence="1">
    <location>
        <position position="1"/>
    </location>
</feature>
<evidence type="ECO:0000313" key="1">
    <source>
        <dbReference type="EMBL" id="CAG8682548.1"/>
    </source>
</evidence>
<name>A0A9N9EN37_FUNMO</name>
<sequence length="76" mass="8543">TDNKTAQAQSIQHLWNSGITNAAKIRRRTNISRSTIYFNLVKLKKTGSIFHKNAPVAPKKSLQRAQKLLGSILEKI</sequence>
<gene>
    <name evidence="1" type="ORF">FMOSSE_LOCUS12965</name>
</gene>
<dbReference type="Proteomes" id="UP000789375">
    <property type="component" value="Unassembled WGS sequence"/>
</dbReference>
<keyword evidence="2" id="KW-1185">Reference proteome</keyword>